<keyword evidence="5 7" id="KW-1133">Transmembrane helix</keyword>
<protein>
    <recommendedName>
        <fullName evidence="7">TRAP transporter large permease protein</fullName>
    </recommendedName>
</protein>
<evidence type="ECO:0000256" key="7">
    <source>
        <dbReference type="RuleBase" id="RU369079"/>
    </source>
</evidence>
<dbReference type="GO" id="GO:0005886">
    <property type="term" value="C:plasma membrane"/>
    <property type="evidence" value="ECO:0007669"/>
    <property type="project" value="UniProtKB-SubCell"/>
</dbReference>
<comment type="function">
    <text evidence="7">Part of the tripartite ATP-independent periplasmic (TRAP) transport system.</text>
</comment>
<dbReference type="PANTHER" id="PTHR33362">
    <property type="entry name" value="SIALIC ACID TRAP TRANSPORTER PERMEASE PROTEIN SIAT-RELATED"/>
    <property type="match status" value="1"/>
</dbReference>
<feature type="transmembrane region" description="Helical" evidence="7">
    <location>
        <begin position="102"/>
        <end position="123"/>
    </location>
</feature>
<keyword evidence="2" id="KW-1003">Cell membrane</keyword>
<comment type="subunit">
    <text evidence="7">The complex comprises the extracytoplasmic solute receptor protein and the two transmembrane proteins.</text>
</comment>
<dbReference type="PIRSF" id="PIRSF006066">
    <property type="entry name" value="HI0050"/>
    <property type="match status" value="1"/>
</dbReference>
<proteinExistence type="inferred from homology"/>
<feature type="transmembrane region" description="Helical" evidence="7">
    <location>
        <begin position="355"/>
        <end position="380"/>
    </location>
</feature>
<comment type="similarity">
    <text evidence="7">Belongs to the TRAP transporter large permease family.</text>
</comment>
<name>A0A974PTF4_9HYPH</name>
<keyword evidence="3 7" id="KW-0997">Cell inner membrane</keyword>
<feature type="transmembrane region" description="Helical" evidence="7">
    <location>
        <begin position="135"/>
        <end position="158"/>
    </location>
</feature>
<keyword evidence="6 7" id="KW-0472">Membrane</keyword>
<keyword evidence="4 7" id="KW-0812">Transmembrane</keyword>
<dbReference type="AlphaFoldDB" id="A0A974PTF4"/>
<dbReference type="InterPro" id="IPR010656">
    <property type="entry name" value="DctM"/>
</dbReference>
<dbReference type="GO" id="GO:0022857">
    <property type="term" value="F:transmembrane transporter activity"/>
    <property type="evidence" value="ECO:0007669"/>
    <property type="project" value="UniProtKB-UniRule"/>
</dbReference>
<reference evidence="9 10" key="1">
    <citation type="submission" date="2020-10" db="EMBL/GenBank/DDBJ databases">
        <title>Degradation of 1,4-Dioxane by Xanthobacter sp. YN2, via a Novel Group-2 Soluble Di-Iron Monooxygenase.</title>
        <authorList>
            <person name="Ma F."/>
            <person name="Wang Y."/>
            <person name="Yang J."/>
            <person name="Guo H."/>
            <person name="Su D."/>
            <person name="Yu L."/>
        </authorList>
    </citation>
    <scope>NUCLEOTIDE SEQUENCE [LARGE SCALE GENOMIC DNA]</scope>
    <source>
        <strain evidence="9 10">YN2</strain>
    </source>
</reference>
<feature type="transmembrane region" description="Helical" evidence="7">
    <location>
        <begin position="211"/>
        <end position="234"/>
    </location>
</feature>
<dbReference type="InterPro" id="IPR004681">
    <property type="entry name" value="TRAP_DctM"/>
</dbReference>
<feature type="transmembrane region" description="Helical" evidence="7">
    <location>
        <begin position="268"/>
        <end position="293"/>
    </location>
</feature>
<evidence type="ECO:0000256" key="2">
    <source>
        <dbReference type="ARBA" id="ARBA00022475"/>
    </source>
</evidence>
<evidence type="ECO:0000313" key="10">
    <source>
        <dbReference type="Proteomes" id="UP000596427"/>
    </source>
</evidence>
<evidence type="ECO:0000256" key="5">
    <source>
        <dbReference type="ARBA" id="ARBA00022989"/>
    </source>
</evidence>
<dbReference type="RefSeq" id="WP_203196011.1">
    <property type="nucleotide sequence ID" value="NZ_CP063362.1"/>
</dbReference>
<feature type="transmembrane region" description="Helical" evidence="7">
    <location>
        <begin position="78"/>
        <end position="96"/>
    </location>
</feature>
<accession>A0A974PTF4</accession>
<gene>
    <name evidence="9" type="ORF">EZH22_12945</name>
</gene>
<feature type="transmembrane region" description="Helical" evidence="7">
    <location>
        <begin position="400"/>
        <end position="424"/>
    </location>
</feature>
<feature type="transmembrane region" description="Helical" evidence="7">
    <location>
        <begin position="313"/>
        <end position="343"/>
    </location>
</feature>
<dbReference type="PANTHER" id="PTHR33362:SF5">
    <property type="entry name" value="C4-DICARBOXYLATE TRAP TRANSPORTER LARGE PERMEASE PROTEIN DCTM"/>
    <property type="match status" value="1"/>
</dbReference>
<sequence>MGALVFGVLPLGLLGLGAPIFVVLLIATCAGMLFIGDIPLRAVHTAIFGSLDVFSLLAIPLFILAGDIMARGGIARRLIELILAMIGGVRGSMPMATVASAAAFGAMSGSSVACVAAIGKLTIPALEKGGYTRIFSVSLITATGVIDVIIPPSIPMIIYAIAAQQSASELFLAGIVPGLVVAAALAGYVYLHARWHNIAIGARPRWSQIRVAARGAIWAVLAPAIVLGGIYGGVFTPTEAAGVACVYAIVVSVFLYREMTLAQVWQVTLESCVLVAQIMIIVAAAGAYSWLITTSGFPARLVEGIASLQLETWMLLLAINLILLCVGSVLEPPAAILVMAPLLTPIAHQAGLNPLHFGIIVTVNLAVGMFMPPFGLNLFAAHAIFGTPLPRLYRGVVPFFVIYLMILMLLTYVPALTLAPMALYR</sequence>
<feature type="transmembrane region" description="Helical" evidence="7">
    <location>
        <begin position="12"/>
        <end position="35"/>
    </location>
</feature>
<dbReference type="KEGG" id="xdi:EZH22_12945"/>
<evidence type="ECO:0000256" key="3">
    <source>
        <dbReference type="ARBA" id="ARBA00022519"/>
    </source>
</evidence>
<dbReference type="Pfam" id="PF06808">
    <property type="entry name" value="DctM"/>
    <property type="match status" value="1"/>
</dbReference>
<keyword evidence="7" id="KW-0813">Transport</keyword>
<dbReference type="Proteomes" id="UP000596427">
    <property type="component" value="Chromosome"/>
</dbReference>
<evidence type="ECO:0000313" key="9">
    <source>
        <dbReference type="EMBL" id="QRG09094.1"/>
    </source>
</evidence>
<evidence type="ECO:0000256" key="6">
    <source>
        <dbReference type="ARBA" id="ARBA00023136"/>
    </source>
</evidence>
<evidence type="ECO:0000256" key="1">
    <source>
        <dbReference type="ARBA" id="ARBA00004429"/>
    </source>
</evidence>
<comment type="subcellular location">
    <subcellularLocation>
        <location evidence="1 7">Cell inner membrane</location>
        <topology evidence="1 7">Multi-pass membrane protein</topology>
    </subcellularLocation>
</comment>
<feature type="transmembrane region" description="Helical" evidence="7">
    <location>
        <begin position="47"/>
        <end position="66"/>
    </location>
</feature>
<evidence type="ECO:0000256" key="4">
    <source>
        <dbReference type="ARBA" id="ARBA00022692"/>
    </source>
</evidence>
<feature type="domain" description="TRAP C4-dicarboxylate transport system permease DctM subunit" evidence="8">
    <location>
        <begin position="12"/>
        <end position="416"/>
    </location>
</feature>
<organism evidence="9 10">
    <name type="scientific">Xanthobacter dioxanivorans</name>
    <dbReference type="NCBI Taxonomy" id="2528964"/>
    <lineage>
        <taxon>Bacteria</taxon>
        <taxon>Pseudomonadati</taxon>
        <taxon>Pseudomonadota</taxon>
        <taxon>Alphaproteobacteria</taxon>
        <taxon>Hyphomicrobiales</taxon>
        <taxon>Xanthobacteraceae</taxon>
        <taxon>Xanthobacter</taxon>
    </lineage>
</organism>
<dbReference type="EMBL" id="CP063362">
    <property type="protein sequence ID" value="QRG09094.1"/>
    <property type="molecule type" value="Genomic_DNA"/>
</dbReference>
<dbReference type="NCBIfam" id="TIGR00786">
    <property type="entry name" value="dctM"/>
    <property type="match status" value="1"/>
</dbReference>
<feature type="transmembrane region" description="Helical" evidence="7">
    <location>
        <begin position="240"/>
        <end position="256"/>
    </location>
</feature>
<keyword evidence="10" id="KW-1185">Reference proteome</keyword>
<feature type="transmembrane region" description="Helical" evidence="7">
    <location>
        <begin position="170"/>
        <end position="191"/>
    </location>
</feature>
<evidence type="ECO:0000259" key="8">
    <source>
        <dbReference type="Pfam" id="PF06808"/>
    </source>
</evidence>